<comment type="caution">
    <text evidence="1">The sequence shown here is derived from an EMBL/GenBank/DDBJ whole genome shotgun (WGS) entry which is preliminary data.</text>
</comment>
<evidence type="ECO:0000313" key="1">
    <source>
        <dbReference type="EMBL" id="KAK5876903.1"/>
    </source>
</evidence>
<reference evidence="1 2" key="1">
    <citation type="journal article" date="2023" name="Mol. Biol. Evol.">
        <title>Genomics of Secondarily Temperate Adaptation in the Only Non-Antarctic Icefish.</title>
        <authorList>
            <person name="Rivera-Colon A.G."/>
            <person name="Rayamajhi N."/>
            <person name="Minhas B.F."/>
            <person name="Madrigal G."/>
            <person name="Bilyk K.T."/>
            <person name="Yoon V."/>
            <person name="Hune M."/>
            <person name="Gregory S."/>
            <person name="Cheng C.H.C."/>
            <person name="Catchen J.M."/>
        </authorList>
    </citation>
    <scope>NUCLEOTIDE SEQUENCE [LARGE SCALE GENOMIC DNA]</scope>
    <source>
        <strain evidence="1">JC2023a</strain>
    </source>
</reference>
<keyword evidence="2" id="KW-1185">Reference proteome</keyword>
<proteinExistence type="predicted"/>
<gene>
    <name evidence="1" type="ORF">CesoFtcFv8_026207</name>
</gene>
<sequence length="107" mass="11600">MESTGSQHLPHLRPTGRSLLLSVSARTSFSFPTCSPPLPRQLQQLHPQKALNTVSKTSQIICLSLMRRHVQQEPFFCRSTSGTPDEVTGLVGATLGDKSPIGCKSLS</sequence>
<evidence type="ECO:0000313" key="2">
    <source>
        <dbReference type="Proteomes" id="UP001335648"/>
    </source>
</evidence>
<organism evidence="1 2">
    <name type="scientific">Champsocephalus esox</name>
    <name type="common">pike icefish</name>
    <dbReference type="NCBI Taxonomy" id="159716"/>
    <lineage>
        <taxon>Eukaryota</taxon>
        <taxon>Metazoa</taxon>
        <taxon>Chordata</taxon>
        <taxon>Craniata</taxon>
        <taxon>Vertebrata</taxon>
        <taxon>Euteleostomi</taxon>
        <taxon>Actinopterygii</taxon>
        <taxon>Neopterygii</taxon>
        <taxon>Teleostei</taxon>
        <taxon>Neoteleostei</taxon>
        <taxon>Acanthomorphata</taxon>
        <taxon>Eupercaria</taxon>
        <taxon>Perciformes</taxon>
        <taxon>Notothenioidei</taxon>
        <taxon>Channichthyidae</taxon>
        <taxon>Champsocephalus</taxon>
    </lineage>
</organism>
<protein>
    <submittedName>
        <fullName evidence="1">Uncharacterized protein</fullName>
    </submittedName>
</protein>
<name>A0AAN8B2B5_9TELE</name>
<dbReference type="AlphaFoldDB" id="A0AAN8B2B5"/>
<dbReference type="Proteomes" id="UP001335648">
    <property type="component" value="Unassembled WGS sequence"/>
</dbReference>
<accession>A0AAN8B2B5</accession>
<dbReference type="EMBL" id="JAULUE010002067">
    <property type="protein sequence ID" value="KAK5876903.1"/>
    <property type="molecule type" value="Genomic_DNA"/>
</dbReference>